<sequence>MFMCFACVVAILMWLIECFILKNTAFSVWVNLTPLLVMSDDKQKVFEESEQVSSIVPSLNGN</sequence>
<reference evidence="2" key="3">
    <citation type="submission" date="2018-07" db="EMBL/GenBank/DDBJ databases">
        <title>WGS assembly of Glycine max.</title>
        <authorList>
            <person name="Schmutz J."/>
            <person name="Cannon S."/>
            <person name="Schlueter J."/>
            <person name="Ma J."/>
            <person name="Mitros T."/>
            <person name="Nelson W."/>
            <person name="Hyten D."/>
            <person name="Song Q."/>
            <person name="Thelen J."/>
            <person name="Cheng J."/>
            <person name="Xu D."/>
            <person name="Hellsten U."/>
            <person name="May G."/>
            <person name="Yu Y."/>
            <person name="Sakurai T."/>
            <person name="Umezawa T."/>
            <person name="Bhattacharyya M."/>
            <person name="Sandhu D."/>
            <person name="Valliyodan B."/>
            <person name="Lindquist E."/>
            <person name="Peto M."/>
            <person name="Grant D."/>
            <person name="Shu S."/>
            <person name="Goodstein D."/>
            <person name="Barry K."/>
            <person name="Futrell-Griggs M."/>
            <person name="Abernathy B."/>
            <person name="Du J."/>
            <person name="Tian Z."/>
            <person name="Zhu L."/>
            <person name="Gill N."/>
            <person name="Joshi T."/>
            <person name="Libault M."/>
            <person name="Sethuraman A."/>
            <person name="Zhang X."/>
            <person name="Shinozaki K."/>
            <person name="Nguyen H."/>
            <person name="Wing R."/>
            <person name="Cregan P."/>
            <person name="Specht J."/>
            <person name="Grimwood J."/>
            <person name="Rokhsar D."/>
            <person name="Stacey G."/>
            <person name="Shoemaker R."/>
            <person name="Jackson S."/>
        </authorList>
    </citation>
    <scope>NUCLEOTIDE SEQUENCE</scope>
    <source>
        <tissue evidence="2">Callus</tissue>
    </source>
</reference>
<dbReference type="Proteomes" id="UP000008827">
    <property type="component" value="Chromosome 13"/>
</dbReference>
<protein>
    <submittedName>
        <fullName evidence="2 3">Uncharacterized protein</fullName>
    </submittedName>
</protein>
<evidence type="ECO:0000313" key="2">
    <source>
        <dbReference type="EMBL" id="KRH22158.1"/>
    </source>
</evidence>
<keyword evidence="1" id="KW-0732">Signal</keyword>
<evidence type="ECO:0000313" key="3">
    <source>
        <dbReference type="EnsemblPlants" id="KRH22158"/>
    </source>
</evidence>
<keyword evidence="4" id="KW-1185">Reference proteome</keyword>
<proteinExistence type="predicted"/>
<gene>
    <name evidence="2" type="ORF">GLYMA_13G281500</name>
</gene>
<reference evidence="2 3" key="1">
    <citation type="journal article" date="2010" name="Nature">
        <title>Genome sequence of the palaeopolyploid soybean.</title>
        <authorList>
            <person name="Schmutz J."/>
            <person name="Cannon S.B."/>
            <person name="Schlueter J."/>
            <person name="Ma J."/>
            <person name="Mitros T."/>
            <person name="Nelson W."/>
            <person name="Hyten D.L."/>
            <person name="Song Q."/>
            <person name="Thelen J.J."/>
            <person name="Cheng J."/>
            <person name="Xu D."/>
            <person name="Hellsten U."/>
            <person name="May G.D."/>
            <person name="Yu Y."/>
            <person name="Sakurai T."/>
            <person name="Umezawa T."/>
            <person name="Bhattacharyya M.K."/>
            <person name="Sandhu D."/>
            <person name="Valliyodan B."/>
            <person name="Lindquist E."/>
            <person name="Peto M."/>
            <person name="Grant D."/>
            <person name="Shu S."/>
            <person name="Goodstein D."/>
            <person name="Barry K."/>
            <person name="Futrell-Griggs M."/>
            <person name="Abernathy B."/>
            <person name="Du J."/>
            <person name="Tian Z."/>
            <person name="Zhu L."/>
            <person name="Gill N."/>
            <person name="Joshi T."/>
            <person name="Libault M."/>
            <person name="Sethuraman A."/>
            <person name="Zhang X.-C."/>
            <person name="Shinozaki K."/>
            <person name="Nguyen H.T."/>
            <person name="Wing R.A."/>
            <person name="Cregan P."/>
            <person name="Specht J."/>
            <person name="Grimwood J."/>
            <person name="Rokhsar D."/>
            <person name="Stacey G."/>
            <person name="Shoemaker R.C."/>
            <person name="Jackson S.A."/>
        </authorList>
    </citation>
    <scope>NUCLEOTIDE SEQUENCE [LARGE SCALE GENOMIC DNA]</scope>
    <source>
        <strain evidence="3">cv. Williams 82</strain>
        <tissue evidence="2">Callus</tissue>
    </source>
</reference>
<dbReference type="EnsemblPlants" id="KRH22158">
    <property type="protein sequence ID" value="KRH22158"/>
    <property type="gene ID" value="GLYMA_13G281500"/>
</dbReference>
<name>A0A0R0GV44_SOYBN</name>
<feature type="signal peptide" evidence="1">
    <location>
        <begin position="1"/>
        <end position="18"/>
    </location>
</feature>
<dbReference type="Gramene" id="KRH22158">
    <property type="protein sequence ID" value="KRH22158"/>
    <property type="gene ID" value="GLYMA_13G281500"/>
</dbReference>
<dbReference type="AlphaFoldDB" id="A0A0R0GV44"/>
<dbReference type="InParanoid" id="A0A0R0GV44"/>
<dbReference type="EMBL" id="CM000846">
    <property type="protein sequence ID" value="KRH22158.1"/>
    <property type="molecule type" value="Genomic_DNA"/>
</dbReference>
<organism evidence="2">
    <name type="scientific">Glycine max</name>
    <name type="common">Soybean</name>
    <name type="synonym">Glycine hispida</name>
    <dbReference type="NCBI Taxonomy" id="3847"/>
    <lineage>
        <taxon>Eukaryota</taxon>
        <taxon>Viridiplantae</taxon>
        <taxon>Streptophyta</taxon>
        <taxon>Embryophyta</taxon>
        <taxon>Tracheophyta</taxon>
        <taxon>Spermatophyta</taxon>
        <taxon>Magnoliopsida</taxon>
        <taxon>eudicotyledons</taxon>
        <taxon>Gunneridae</taxon>
        <taxon>Pentapetalae</taxon>
        <taxon>rosids</taxon>
        <taxon>fabids</taxon>
        <taxon>Fabales</taxon>
        <taxon>Fabaceae</taxon>
        <taxon>Papilionoideae</taxon>
        <taxon>50 kb inversion clade</taxon>
        <taxon>NPAAA clade</taxon>
        <taxon>indigoferoid/millettioid clade</taxon>
        <taxon>Phaseoleae</taxon>
        <taxon>Glycine</taxon>
        <taxon>Glycine subgen. Soja</taxon>
    </lineage>
</organism>
<feature type="chain" id="PRO_5014521430" evidence="1">
    <location>
        <begin position="19"/>
        <end position="62"/>
    </location>
</feature>
<accession>A0A0R0GV44</accession>
<evidence type="ECO:0000313" key="4">
    <source>
        <dbReference type="Proteomes" id="UP000008827"/>
    </source>
</evidence>
<reference evidence="3" key="2">
    <citation type="submission" date="2018-02" db="UniProtKB">
        <authorList>
            <consortium name="EnsemblPlants"/>
        </authorList>
    </citation>
    <scope>IDENTIFICATION</scope>
    <source>
        <strain evidence="3">Williams 82</strain>
    </source>
</reference>
<evidence type="ECO:0000256" key="1">
    <source>
        <dbReference type="SAM" id="SignalP"/>
    </source>
</evidence>